<name>A0AAT9GHK0_9BACT</name>
<dbReference type="InterPro" id="IPR026881">
    <property type="entry name" value="WYL_dom"/>
</dbReference>
<gene>
    <name evidence="2" type="ORF">KACHI17_10250</name>
</gene>
<proteinExistence type="predicted"/>
<evidence type="ECO:0000313" key="2">
    <source>
        <dbReference type="EMBL" id="BFG70144.1"/>
    </source>
</evidence>
<dbReference type="RefSeq" id="WP_353550432.1">
    <property type="nucleotide sequence ID" value="NZ_AP029612.1"/>
</dbReference>
<accession>A0AAT9GHK0</accession>
<evidence type="ECO:0000259" key="1">
    <source>
        <dbReference type="Pfam" id="PF13280"/>
    </source>
</evidence>
<feature type="domain" description="WYL" evidence="1">
    <location>
        <begin position="316"/>
        <end position="388"/>
    </location>
</feature>
<reference evidence="2" key="1">
    <citation type="submission" date="2024-02" db="EMBL/GenBank/DDBJ databases">
        <title>Sediminibacterium planktonica sp. nov. and Sediminibacterium longus sp. nov., isolated from surface lake and river water.</title>
        <authorList>
            <person name="Watanabe K."/>
            <person name="Takemine S."/>
            <person name="Ishii Y."/>
            <person name="Ogata Y."/>
            <person name="Shindo C."/>
            <person name="Suda W."/>
        </authorList>
    </citation>
    <scope>NUCLEOTIDE SEQUENCE</scope>
    <source>
        <strain evidence="2">KACHI17</strain>
    </source>
</reference>
<organism evidence="2">
    <name type="scientific">Sediminibacterium sp. KACHI17</name>
    <dbReference type="NCBI Taxonomy" id="1751071"/>
    <lineage>
        <taxon>Bacteria</taxon>
        <taxon>Pseudomonadati</taxon>
        <taxon>Bacteroidota</taxon>
        <taxon>Chitinophagia</taxon>
        <taxon>Chitinophagales</taxon>
        <taxon>Chitinophagaceae</taxon>
        <taxon>Sediminibacterium</taxon>
    </lineage>
</organism>
<dbReference type="Pfam" id="PF13280">
    <property type="entry name" value="WYL"/>
    <property type="match status" value="1"/>
</dbReference>
<dbReference type="PROSITE" id="PS52050">
    <property type="entry name" value="WYL"/>
    <property type="match status" value="1"/>
</dbReference>
<sequence>MRKPKYKIGDIVSLITHPYTEDILSFKLSGDPQFLPPLLIIVEIILTYDEAEKDNHESLYVSKIQYKCLWYSSKSHEFEETWLFEHNLKLIISKSSSLRKTDFELKERGTTPTLGALKTHEIELGKIKVTYSLSENAIEVNSNSNTTSNSLLTYLSPLLNILEILSRKEFDSKENYFYKNTSYRRRFMPDYFVKCKWFNPGSNKFSEKVFPIDALVLLKGVRIALLNKINTAITNEKILFVKSKSINKTRIIIPQSLINRNGAYLLKGYDAIENRSTEHNLLDIKIVLKDSFISEIAPTFNYIKLGSLRESIISEYIDIIKKARKNRYFIRIKYKNLNDKVSLRTLSNLKITKVVSSTDGTIHYLKAYCNSRKDERIFKLINIQRIEVLDLKY</sequence>
<protein>
    <recommendedName>
        <fullName evidence="1">WYL domain-containing protein</fullName>
    </recommendedName>
</protein>
<dbReference type="EMBL" id="AP029612">
    <property type="protein sequence ID" value="BFG70144.1"/>
    <property type="molecule type" value="Genomic_DNA"/>
</dbReference>
<dbReference type="AlphaFoldDB" id="A0AAT9GHK0"/>